<evidence type="ECO:0000313" key="1">
    <source>
        <dbReference type="EMBL" id="AVO43367.1"/>
    </source>
</evidence>
<gene>
    <name evidence="1" type="ORF">C6571_18145</name>
</gene>
<proteinExistence type="predicted"/>
<geneLocation type="plasmid" evidence="1 2">
    <name>unnamed1</name>
</geneLocation>
<dbReference type="KEGG" id="simp:C6571_18145"/>
<dbReference type="AlphaFoldDB" id="A0A2S0N5R1"/>
<dbReference type="EMBL" id="CP027670">
    <property type="protein sequence ID" value="AVO43367.1"/>
    <property type="molecule type" value="Genomic_DNA"/>
</dbReference>
<accession>A0A2S0N5R1</accession>
<dbReference type="RefSeq" id="WP_013516271.1">
    <property type="nucleotide sequence ID" value="NZ_CP027670.1"/>
</dbReference>
<keyword evidence="2" id="KW-1185">Reference proteome</keyword>
<name>A0A2S0N5R1_9BURK</name>
<evidence type="ECO:0000313" key="2">
    <source>
        <dbReference type="Proteomes" id="UP000239326"/>
    </source>
</evidence>
<protein>
    <submittedName>
        <fullName evidence="1">Uncharacterized protein</fullName>
    </submittedName>
</protein>
<keyword evidence="1" id="KW-0614">Plasmid</keyword>
<sequence length="104" mass="11270">MPAPLTTELHCKVTVTGDASSEEDRSIPGTYDFEVHLKRAVNPAALTDAEKSEIACQVFDCFHDHIGIDFLEDFFIGVSLASGAELVENDTPPVDLVAKVSYEA</sequence>
<reference evidence="1 2" key="1">
    <citation type="submission" date="2018-03" db="EMBL/GenBank/DDBJ databases">
        <title>Genome sequencing of Simplicispira sp.</title>
        <authorList>
            <person name="Kim S.-J."/>
            <person name="Heo J."/>
            <person name="Kwon S.-W."/>
        </authorList>
    </citation>
    <scope>NUCLEOTIDE SEQUENCE [LARGE SCALE GENOMIC DNA]</scope>
    <source>
        <strain evidence="1 2">SC1-8</strain>
        <plasmid evidence="1 2">unnamed1</plasmid>
    </source>
</reference>
<organism evidence="1 2">
    <name type="scientific">Simplicispira suum</name>
    <dbReference type="NCBI Taxonomy" id="2109915"/>
    <lineage>
        <taxon>Bacteria</taxon>
        <taxon>Pseudomonadati</taxon>
        <taxon>Pseudomonadota</taxon>
        <taxon>Betaproteobacteria</taxon>
        <taxon>Burkholderiales</taxon>
        <taxon>Comamonadaceae</taxon>
        <taxon>Simplicispira</taxon>
    </lineage>
</organism>
<dbReference type="Proteomes" id="UP000239326">
    <property type="component" value="Plasmid unnamed1"/>
</dbReference>
<dbReference type="OrthoDB" id="8919216at2"/>